<dbReference type="Gene3D" id="3.30.1320.10">
    <property type="match status" value="1"/>
</dbReference>
<dbReference type="Proteomes" id="UP000463983">
    <property type="component" value="Chromosome"/>
</dbReference>
<dbReference type="PANTHER" id="PTHR12919">
    <property type="entry name" value="30S RIBOSOMAL PROTEIN S16"/>
    <property type="match status" value="1"/>
</dbReference>
<sequence length="107" mass="12552">MLQKRKFDIIQSTKHQSLEYTYKPLLILLSVLKIKLSRTGKRNQPYYRVVVAEKRSKLTGQYIDLLGNYDPNDPKNKLTIDKKRYADWITKGAKPTDTVRQLVAKQK</sequence>
<evidence type="ECO:0000256" key="3">
    <source>
        <dbReference type="HAMAP-Rule" id="MF_00385"/>
    </source>
</evidence>
<dbReference type="Pfam" id="PF00886">
    <property type="entry name" value="Ribosomal_S16"/>
    <property type="match status" value="1"/>
</dbReference>
<evidence type="ECO:0000313" key="4">
    <source>
        <dbReference type="EMBL" id="QHO63653.1"/>
    </source>
</evidence>
<dbReference type="GO" id="GO:0006412">
    <property type="term" value="P:translation"/>
    <property type="evidence" value="ECO:0007669"/>
    <property type="project" value="UniProtKB-UniRule"/>
</dbReference>
<evidence type="ECO:0000313" key="5">
    <source>
        <dbReference type="Proteomes" id="UP000463983"/>
    </source>
</evidence>
<dbReference type="SUPFAM" id="SSF54565">
    <property type="entry name" value="Ribosomal protein S16"/>
    <property type="match status" value="1"/>
</dbReference>
<dbReference type="GO" id="GO:0015935">
    <property type="term" value="C:small ribosomal subunit"/>
    <property type="evidence" value="ECO:0007669"/>
    <property type="project" value="TreeGrafter"/>
</dbReference>
<dbReference type="GO" id="GO:0003735">
    <property type="term" value="F:structural constituent of ribosome"/>
    <property type="evidence" value="ECO:0007669"/>
    <property type="project" value="InterPro"/>
</dbReference>
<dbReference type="PANTHER" id="PTHR12919:SF20">
    <property type="entry name" value="SMALL RIBOSOMAL SUBUNIT PROTEIN BS16M"/>
    <property type="match status" value="1"/>
</dbReference>
<name>A0A857N8K5_9BACT</name>
<organism evidence="4 5">
    <name type="scientific">Candidatus Chazhemtobacterium aquaticus</name>
    <dbReference type="NCBI Taxonomy" id="2715735"/>
    <lineage>
        <taxon>Bacteria</taxon>
        <taxon>Candidatus Chazhemtobacteraceae</taxon>
        <taxon>Candidatus Chazhemtobacterium</taxon>
    </lineage>
</organism>
<dbReference type="KEGG" id="caqa:MICH65_0672"/>
<comment type="similarity">
    <text evidence="3">Belongs to the bacterial ribosomal protein bS16 family.</text>
</comment>
<keyword evidence="5" id="KW-1185">Reference proteome</keyword>
<dbReference type="GO" id="GO:0005737">
    <property type="term" value="C:cytoplasm"/>
    <property type="evidence" value="ECO:0007669"/>
    <property type="project" value="UniProtKB-ARBA"/>
</dbReference>
<dbReference type="InterPro" id="IPR020592">
    <property type="entry name" value="Ribosomal_bS16_CS"/>
</dbReference>
<evidence type="ECO:0000256" key="2">
    <source>
        <dbReference type="ARBA" id="ARBA00023274"/>
    </source>
</evidence>
<dbReference type="PROSITE" id="PS00732">
    <property type="entry name" value="RIBOSOMAL_S16"/>
    <property type="match status" value="1"/>
</dbReference>
<dbReference type="NCBIfam" id="TIGR00002">
    <property type="entry name" value="S16"/>
    <property type="match status" value="1"/>
</dbReference>
<proteinExistence type="inferred from homology"/>
<reference evidence="5" key="1">
    <citation type="journal article" date="2020" name="Microorganisms">
        <title>Complete Genome of a Member of a New Bacterial Lineage in the Microgenomates Group Reveals an Unusual Nucleotide Composition Disparity Between Two Strands of DNA and Limited Metabolic Potential.</title>
        <authorList>
            <person name="Kadnikov V.V."/>
            <person name="Mardanov A.V."/>
            <person name="Beletsky A.V."/>
            <person name="Karnachuk O.V."/>
            <person name="Ravin N.V."/>
        </authorList>
    </citation>
    <scope>NUCLEOTIDE SEQUENCE [LARGE SCALE GENOMIC DNA]</scope>
</reference>
<dbReference type="HAMAP" id="MF_00385">
    <property type="entry name" value="Ribosomal_bS16"/>
    <property type="match status" value="1"/>
</dbReference>
<dbReference type="AlphaFoldDB" id="A0A857N8K5"/>
<dbReference type="InterPro" id="IPR023803">
    <property type="entry name" value="Ribosomal_bS16_dom_sf"/>
</dbReference>
<accession>A0A857N8K5</accession>
<gene>
    <name evidence="3" type="primary">rpsP</name>
    <name evidence="4" type="ORF">MICH65_0672</name>
</gene>
<protein>
    <recommendedName>
        <fullName evidence="3">Small ribosomal subunit protein bS16</fullName>
    </recommendedName>
</protein>
<dbReference type="EMBL" id="CP047901">
    <property type="protein sequence ID" value="QHO63653.1"/>
    <property type="molecule type" value="Genomic_DNA"/>
</dbReference>
<keyword evidence="2 3" id="KW-0687">Ribonucleoprotein</keyword>
<keyword evidence="1 3" id="KW-0689">Ribosomal protein</keyword>
<dbReference type="InterPro" id="IPR000307">
    <property type="entry name" value="Ribosomal_bS16"/>
</dbReference>
<evidence type="ECO:0000256" key="1">
    <source>
        <dbReference type="ARBA" id="ARBA00022980"/>
    </source>
</evidence>